<keyword evidence="6" id="KW-0732">Signal</keyword>
<evidence type="ECO:0000256" key="6">
    <source>
        <dbReference type="SAM" id="SignalP"/>
    </source>
</evidence>
<dbReference type="InterPro" id="IPR044085">
    <property type="entry name" value="MglB-like_PBP1"/>
</dbReference>
<evidence type="ECO:0000256" key="2">
    <source>
        <dbReference type="ARBA" id="ARBA00022723"/>
    </source>
</evidence>
<dbReference type="GO" id="GO:0046872">
    <property type="term" value="F:metal ion binding"/>
    <property type="evidence" value="ECO:0007669"/>
    <property type="project" value="UniProtKB-KW"/>
</dbReference>
<dbReference type="AlphaFoldDB" id="A0A2S6HNY5"/>
<comment type="subunit">
    <text evidence="4">The ABC transporter complex is composed of one ATP-binding protein (MglA), two transmembrane proteins (MglC) and a solute-binding protein (MglB).</text>
</comment>
<dbReference type="Gene3D" id="3.40.50.2300">
    <property type="match status" value="2"/>
</dbReference>
<evidence type="ECO:0000256" key="1">
    <source>
        <dbReference type="ARBA" id="ARBA00004196"/>
    </source>
</evidence>
<organism evidence="8 9">
    <name type="scientific">Lacrimispora xylanisolvens</name>
    <dbReference type="NCBI Taxonomy" id="384636"/>
    <lineage>
        <taxon>Bacteria</taxon>
        <taxon>Bacillati</taxon>
        <taxon>Bacillota</taxon>
        <taxon>Clostridia</taxon>
        <taxon>Lachnospirales</taxon>
        <taxon>Lachnospiraceae</taxon>
        <taxon>Lacrimispora</taxon>
    </lineage>
</organism>
<dbReference type="SUPFAM" id="SSF53822">
    <property type="entry name" value="Periplasmic binding protein-like I"/>
    <property type="match status" value="1"/>
</dbReference>
<evidence type="ECO:0000313" key="9">
    <source>
        <dbReference type="Proteomes" id="UP000237749"/>
    </source>
</evidence>
<dbReference type="RefSeq" id="WP_104438512.1">
    <property type="nucleotide sequence ID" value="NZ_PTJA01000011.1"/>
</dbReference>
<dbReference type="EMBL" id="PTJA01000011">
    <property type="protein sequence ID" value="PPK79224.1"/>
    <property type="molecule type" value="Genomic_DNA"/>
</dbReference>
<evidence type="ECO:0000313" key="8">
    <source>
        <dbReference type="EMBL" id="PPK79224.1"/>
    </source>
</evidence>
<accession>A0A2S6HNY5</accession>
<dbReference type="InterPro" id="IPR028082">
    <property type="entry name" value="Peripla_BP_I"/>
</dbReference>
<dbReference type="GO" id="GO:0030246">
    <property type="term" value="F:carbohydrate binding"/>
    <property type="evidence" value="ECO:0007669"/>
    <property type="project" value="InterPro"/>
</dbReference>
<dbReference type="GO" id="GO:0030288">
    <property type="term" value="C:outer membrane-bounded periplasmic space"/>
    <property type="evidence" value="ECO:0007669"/>
    <property type="project" value="TreeGrafter"/>
</dbReference>
<proteinExistence type="predicted"/>
<evidence type="ECO:0000256" key="4">
    <source>
        <dbReference type="ARBA" id="ARBA00034323"/>
    </source>
</evidence>
<keyword evidence="2" id="KW-0479">Metal-binding</keyword>
<evidence type="ECO:0000259" key="7">
    <source>
        <dbReference type="Pfam" id="PF13407"/>
    </source>
</evidence>
<evidence type="ECO:0000256" key="3">
    <source>
        <dbReference type="ARBA" id="ARBA00022837"/>
    </source>
</evidence>
<feature type="signal peptide" evidence="6">
    <location>
        <begin position="1"/>
        <end position="21"/>
    </location>
</feature>
<dbReference type="InterPro" id="IPR025997">
    <property type="entry name" value="SBP_2_dom"/>
</dbReference>
<dbReference type="PROSITE" id="PS51257">
    <property type="entry name" value="PROKAR_LIPOPROTEIN"/>
    <property type="match status" value="1"/>
</dbReference>
<evidence type="ECO:0000256" key="5">
    <source>
        <dbReference type="ARBA" id="ARBA00034344"/>
    </source>
</evidence>
<reference evidence="8 9" key="1">
    <citation type="submission" date="2018-02" db="EMBL/GenBank/DDBJ databases">
        <title>Genomic Encyclopedia of Archaeal and Bacterial Type Strains, Phase II (KMG-II): from individual species to whole genera.</title>
        <authorList>
            <person name="Goeker M."/>
        </authorList>
    </citation>
    <scope>NUCLEOTIDE SEQUENCE [LARGE SCALE GENOMIC DNA]</scope>
    <source>
        <strain evidence="8 9">DSM 3808</strain>
    </source>
</reference>
<feature type="chain" id="PRO_5039431198" description="D-galactose/methyl-galactoside binding periplasmic protein MglB" evidence="6">
    <location>
        <begin position="22"/>
        <end position="375"/>
    </location>
</feature>
<comment type="caution">
    <text evidence="8">The sequence shown here is derived from an EMBL/GenBank/DDBJ whole genome shotgun (WGS) entry which is preliminary data.</text>
</comment>
<sequence length="375" mass="41011">MRLLKKVVAVGLASAMVFSMAGCGSSSKATTAASEAATTAAETKKEETKSAETTAAAVKEAVGGDLADKKVGISIYKFDDNFMTLYRTELQRYLTEDLGFKKDNVVIQDGKGDQAEQTNQIQNFITQKYDVLILNLVQASSAPEITNMCKEAGIPVVYINREPDPEEEQRWKDEKINATYVGCDARQSGTYQGEEILETSNKGDINGDGVVNYIMIQGDPENVDAQYRTEFSVKALTDKGVKVKELLKQRGDWDQAKAQQIAQDALTQYGDQIEVIFCNNDAMALGALQAIEAAGRTVNKDIYLVGVDALTEAVQNVIDDKQTGTVFNDHFSQAQTASDMAVKFLKGDSVENVNMVDYIKVTKANAQDTLDKLKK</sequence>
<protein>
    <recommendedName>
        <fullName evidence="5">D-galactose/methyl-galactoside binding periplasmic protein MglB</fullName>
    </recommendedName>
</protein>
<name>A0A2S6HNY5_9FIRM</name>
<keyword evidence="9" id="KW-1185">Reference proteome</keyword>
<dbReference type="PANTHER" id="PTHR30036">
    <property type="entry name" value="D-XYLOSE-BINDING PERIPLASMIC PROTEIN"/>
    <property type="match status" value="1"/>
</dbReference>
<dbReference type="CDD" id="cd01539">
    <property type="entry name" value="PBP1_GGBP"/>
    <property type="match status" value="1"/>
</dbReference>
<dbReference type="OrthoDB" id="9814427at2"/>
<feature type="domain" description="Periplasmic binding protein" evidence="7">
    <location>
        <begin position="71"/>
        <end position="348"/>
    </location>
</feature>
<dbReference type="Proteomes" id="UP000237749">
    <property type="component" value="Unassembled WGS sequence"/>
</dbReference>
<dbReference type="Pfam" id="PF13407">
    <property type="entry name" value="Peripla_BP_4"/>
    <property type="match status" value="1"/>
</dbReference>
<comment type="subcellular location">
    <subcellularLocation>
        <location evidence="1">Cell envelope</location>
    </subcellularLocation>
</comment>
<gene>
    <name evidence="8" type="ORF">BXY41_111160</name>
</gene>
<keyword evidence="3" id="KW-0106">Calcium</keyword>
<dbReference type="InterPro" id="IPR050555">
    <property type="entry name" value="Bact_Solute-Bind_Prot2"/>
</dbReference>